<evidence type="ECO:0000256" key="1">
    <source>
        <dbReference type="ARBA" id="ARBA00022987"/>
    </source>
</evidence>
<comment type="subcellular location">
    <subcellularLocation>
        <location evidence="2">Gas vesicle</location>
    </subcellularLocation>
</comment>
<evidence type="ECO:0000256" key="3">
    <source>
        <dbReference type="ARBA" id="ARBA00035643"/>
    </source>
</evidence>
<dbReference type="PANTHER" id="PTHR36852:SF1">
    <property type="entry name" value="PROTEIN GVPL 2"/>
    <property type="match status" value="1"/>
</dbReference>
<dbReference type="PANTHER" id="PTHR36852">
    <property type="entry name" value="PROTEIN GVPL 2"/>
    <property type="match status" value="1"/>
</dbReference>
<evidence type="ECO:0000313" key="6">
    <source>
        <dbReference type="Proteomes" id="UP000176101"/>
    </source>
</evidence>
<accession>A0A1E7KP77</accession>
<evidence type="ECO:0000256" key="4">
    <source>
        <dbReference type="SAM" id="MobiDB-lite"/>
    </source>
</evidence>
<sequence length="264" mass="28277">MNGVLCYVYAVGDQDAPLAGVPARVEGLDGSALRTVSAAGLSALVSSVAEERYDETGLAAQLEDLARVEVVARRHHAVVEAAYQHAYVLPMRLATLCRDDDRVAGMLDERGAEFRALLNRLTGRAEWGVKVYADPSAAEEPAPATPARAGREPPDPRPGRAYLRQRRTQRDGRREARRAAESVALRVSDTAAALAVAGMAHRPQQGELATGPGENIANDAYLVETERAGDFAAKLHRLAEESPGVRIEVTGPWAPYSFATPSDA</sequence>
<dbReference type="GO" id="GO:0031412">
    <property type="term" value="P:gas vesicle organization"/>
    <property type="evidence" value="ECO:0007669"/>
    <property type="project" value="InterPro"/>
</dbReference>
<dbReference type="STRING" id="1075402.AN216_02240"/>
<feature type="compositionally biased region" description="Basic and acidic residues" evidence="4">
    <location>
        <begin position="168"/>
        <end position="180"/>
    </location>
</feature>
<evidence type="ECO:0000256" key="2">
    <source>
        <dbReference type="ARBA" id="ARBA00035108"/>
    </source>
</evidence>
<dbReference type="OrthoDB" id="146444at2"/>
<dbReference type="AlphaFoldDB" id="A0A1E7KP77"/>
<reference evidence="5 6" key="1">
    <citation type="journal article" date="2016" name="Front. Microbiol.">
        <title>Comparative Genomics Analysis of Streptomyces Species Reveals Their Adaptation to the Marine Environment and Their Diversity at the Genomic Level.</title>
        <authorList>
            <person name="Tian X."/>
            <person name="Zhang Z."/>
            <person name="Yang T."/>
            <person name="Chen M."/>
            <person name="Li J."/>
            <person name="Chen F."/>
            <person name="Yang J."/>
            <person name="Li W."/>
            <person name="Zhang B."/>
            <person name="Zhang Z."/>
            <person name="Wu J."/>
            <person name="Zhang C."/>
            <person name="Long L."/>
            <person name="Xiao J."/>
        </authorList>
    </citation>
    <scope>NUCLEOTIDE SEQUENCE [LARGE SCALE GENOMIC DNA]</scope>
    <source>
        <strain evidence="5 6">SCSIO 02100</strain>
    </source>
</reference>
<dbReference type="GO" id="GO:0031411">
    <property type="term" value="C:gas vesicle"/>
    <property type="evidence" value="ECO:0007669"/>
    <property type="project" value="UniProtKB-SubCell"/>
</dbReference>
<dbReference type="InterPro" id="IPR009430">
    <property type="entry name" value="GvpL/GvpF"/>
</dbReference>
<dbReference type="Pfam" id="PF06386">
    <property type="entry name" value="GvpL_GvpF"/>
    <property type="match status" value="1"/>
</dbReference>
<dbReference type="EMBL" id="LJGU01000093">
    <property type="protein sequence ID" value="OEV05779.1"/>
    <property type="molecule type" value="Genomic_DNA"/>
</dbReference>
<comment type="caution">
    <text evidence="5">The sequence shown here is derived from an EMBL/GenBank/DDBJ whole genome shotgun (WGS) entry which is preliminary data.</text>
</comment>
<protein>
    <recommendedName>
        <fullName evidence="7">Gas vesicle protein</fullName>
    </recommendedName>
</protein>
<dbReference type="RefSeq" id="WP_070194848.1">
    <property type="nucleotide sequence ID" value="NZ_LJGU01000093.1"/>
</dbReference>
<keyword evidence="1" id="KW-0304">Gas vesicle</keyword>
<evidence type="ECO:0000313" key="5">
    <source>
        <dbReference type="EMBL" id="OEV05779.1"/>
    </source>
</evidence>
<feature type="region of interest" description="Disordered" evidence="4">
    <location>
        <begin position="137"/>
        <end position="181"/>
    </location>
</feature>
<feature type="compositionally biased region" description="Low complexity" evidence="4">
    <location>
        <begin position="137"/>
        <end position="148"/>
    </location>
</feature>
<proteinExistence type="inferred from homology"/>
<feature type="compositionally biased region" description="Basic and acidic residues" evidence="4">
    <location>
        <begin position="149"/>
        <end position="158"/>
    </location>
</feature>
<keyword evidence="6" id="KW-1185">Reference proteome</keyword>
<dbReference type="Proteomes" id="UP000176101">
    <property type="component" value="Unassembled WGS sequence"/>
</dbReference>
<organism evidence="5 6">
    <name type="scientific">Streptomyces oceani</name>
    <dbReference type="NCBI Taxonomy" id="1075402"/>
    <lineage>
        <taxon>Bacteria</taxon>
        <taxon>Bacillati</taxon>
        <taxon>Actinomycetota</taxon>
        <taxon>Actinomycetes</taxon>
        <taxon>Kitasatosporales</taxon>
        <taxon>Streptomycetaceae</taxon>
        <taxon>Streptomyces</taxon>
    </lineage>
</organism>
<dbReference type="PATRIC" id="fig|1075402.3.peg.3836"/>
<comment type="similarity">
    <text evidence="3">Belongs to the gas vesicle GvpF/GvpL family.</text>
</comment>
<evidence type="ECO:0008006" key="7">
    <source>
        <dbReference type="Google" id="ProtNLM"/>
    </source>
</evidence>
<gene>
    <name evidence="5" type="ORF">AN216_02240</name>
</gene>
<name>A0A1E7KP77_9ACTN</name>